<keyword evidence="3 6" id="KW-0812">Transmembrane</keyword>
<evidence type="ECO:0000256" key="3">
    <source>
        <dbReference type="ARBA" id="ARBA00022692"/>
    </source>
</evidence>
<comment type="subcellular location">
    <subcellularLocation>
        <location evidence="1">Cell membrane</location>
        <topology evidence="1">Multi-pass membrane protein</topology>
    </subcellularLocation>
</comment>
<keyword evidence="4 6" id="KW-1133">Transmembrane helix</keyword>
<protein>
    <submittedName>
        <fullName evidence="7">Uncharacterized protein</fullName>
    </submittedName>
</protein>
<evidence type="ECO:0000256" key="5">
    <source>
        <dbReference type="ARBA" id="ARBA00023136"/>
    </source>
</evidence>
<evidence type="ECO:0000313" key="7">
    <source>
        <dbReference type="EnsemblMetazoa" id="AMAM015359-PA"/>
    </source>
</evidence>
<dbReference type="AlphaFoldDB" id="A0A182SXD9"/>
<feature type="transmembrane region" description="Helical" evidence="6">
    <location>
        <begin position="21"/>
        <end position="44"/>
    </location>
</feature>
<evidence type="ECO:0000256" key="4">
    <source>
        <dbReference type="ARBA" id="ARBA00022989"/>
    </source>
</evidence>
<feature type="transmembrane region" description="Helical" evidence="6">
    <location>
        <begin position="56"/>
        <end position="81"/>
    </location>
</feature>
<accession>A0A182SXD9</accession>
<dbReference type="InterPro" id="IPR013604">
    <property type="entry name" value="7TM_chemorcpt"/>
</dbReference>
<organism evidence="7 8">
    <name type="scientific">Anopheles maculatus</name>
    <dbReference type="NCBI Taxonomy" id="74869"/>
    <lineage>
        <taxon>Eukaryota</taxon>
        <taxon>Metazoa</taxon>
        <taxon>Ecdysozoa</taxon>
        <taxon>Arthropoda</taxon>
        <taxon>Hexapoda</taxon>
        <taxon>Insecta</taxon>
        <taxon>Pterygota</taxon>
        <taxon>Neoptera</taxon>
        <taxon>Endopterygota</taxon>
        <taxon>Diptera</taxon>
        <taxon>Nematocera</taxon>
        <taxon>Culicoidea</taxon>
        <taxon>Culicidae</taxon>
        <taxon>Anophelinae</taxon>
        <taxon>Anopheles</taxon>
        <taxon>Anopheles maculatus group</taxon>
    </lineage>
</organism>
<dbReference type="GO" id="GO:0050909">
    <property type="term" value="P:sensory perception of taste"/>
    <property type="evidence" value="ECO:0007669"/>
    <property type="project" value="InterPro"/>
</dbReference>
<sequence length="268" mass="30969">MLVLARLTGFNSYLYQETQDGFVATLSWPGFCLFFVNLVVYVYFAVANLLNLKVYTYTGSIIVDTVGKIIIQLGYIVFIIISIERFYRHDWTTDLLNGLRLIDKNLDAMNARQPRAYRLSEQLYQMVVLAFCIICAIVYSVFVIEQQSANCNVPMYIGHQIIGISLGVVTSTFYAEVYELRLRLKDMNVHIRNTMCDANFYNLQPTYGRRILNVSNKNDMNLRKNLVARLALIYDELHSIATKISNRYKFVVRIFIQADLASKTQKQN</sequence>
<feature type="transmembrane region" description="Helical" evidence="6">
    <location>
        <begin position="156"/>
        <end position="175"/>
    </location>
</feature>
<reference evidence="7" key="2">
    <citation type="submission" date="2020-05" db="UniProtKB">
        <authorList>
            <consortium name="EnsemblMetazoa"/>
        </authorList>
    </citation>
    <scope>IDENTIFICATION</scope>
    <source>
        <strain evidence="7">maculatus3</strain>
    </source>
</reference>
<evidence type="ECO:0000256" key="1">
    <source>
        <dbReference type="ARBA" id="ARBA00004651"/>
    </source>
</evidence>
<evidence type="ECO:0000256" key="2">
    <source>
        <dbReference type="ARBA" id="ARBA00022475"/>
    </source>
</evidence>
<proteinExistence type="predicted"/>
<dbReference type="VEuPathDB" id="VectorBase:AMAM015359"/>
<dbReference type="Pfam" id="PF08395">
    <property type="entry name" value="7tm_7"/>
    <property type="match status" value="1"/>
</dbReference>
<dbReference type="Proteomes" id="UP000075901">
    <property type="component" value="Unassembled WGS sequence"/>
</dbReference>
<keyword evidence="5 6" id="KW-0472">Membrane</keyword>
<dbReference type="EnsemblMetazoa" id="AMAM015359-RA">
    <property type="protein sequence ID" value="AMAM015359-PA"/>
    <property type="gene ID" value="AMAM015359"/>
</dbReference>
<evidence type="ECO:0000256" key="6">
    <source>
        <dbReference type="SAM" id="Phobius"/>
    </source>
</evidence>
<keyword evidence="8" id="KW-1185">Reference proteome</keyword>
<dbReference type="GO" id="GO:0005886">
    <property type="term" value="C:plasma membrane"/>
    <property type="evidence" value="ECO:0007669"/>
    <property type="project" value="UniProtKB-SubCell"/>
</dbReference>
<feature type="transmembrane region" description="Helical" evidence="6">
    <location>
        <begin position="123"/>
        <end position="144"/>
    </location>
</feature>
<name>A0A182SXD9_9DIPT</name>
<evidence type="ECO:0000313" key="8">
    <source>
        <dbReference type="Proteomes" id="UP000075901"/>
    </source>
</evidence>
<keyword evidence="2" id="KW-1003">Cell membrane</keyword>
<reference evidence="8" key="1">
    <citation type="submission" date="2013-09" db="EMBL/GenBank/DDBJ databases">
        <title>The Genome Sequence of Anopheles maculatus species B.</title>
        <authorList>
            <consortium name="The Broad Institute Genomics Platform"/>
            <person name="Neafsey D.E."/>
            <person name="Besansky N."/>
            <person name="Howell P."/>
            <person name="Walton C."/>
            <person name="Young S.K."/>
            <person name="Zeng Q."/>
            <person name="Gargeya S."/>
            <person name="Fitzgerald M."/>
            <person name="Haas B."/>
            <person name="Abouelleil A."/>
            <person name="Allen A.W."/>
            <person name="Alvarado L."/>
            <person name="Arachchi H.M."/>
            <person name="Berlin A.M."/>
            <person name="Chapman S.B."/>
            <person name="Gainer-Dewar J."/>
            <person name="Goldberg J."/>
            <person name="Griggs A."/>
            <person name="Gujja S."/>
            <person name="Hansen M."/>
            <person name="Howarth C."/>
            <person name="Imamovic A."/>
            <person name="Ireland A."/>
            <person name="Larimer J."/>
            <person name="McCowan C."/>
            <person name="Murphy C."/>
            <person name="Pearson M."/>
            <person name="Poon T.W."/>
            <person name="Priest M."/>
            <person name="Roberts A."/>
            <person name="Saif S."/>
            <person name="Shea T."/>
            <person name="Sisk P."/>
            <person name="Sykes S."/>
            <person name="Wortman J."/>
            <person name="Nusbaum C."/>
            <person name="Birren B."/>
        </authorList>
    </citation>
    <scope>NUCLEOTIDE SEQUENCE [LARGE SCALE GENOMIC DNA]</scope>
    <source>
        <strain evidence="8">maculatus3</strain>
    </source>
</reference>